<dbReference type="GeneID" id="78365896"/>
<dbReference type="GO" id="GO:0003924">
    <property type="term" value="F:GTPase activity"/>
    <property type="evidence" value="ECO:0007669"/>
    <property type="project" value="UniProtKB-UniRule"/>
</dbReference>
<dbReference type="CDD" id="cd03691">
    <property type="entry name" value="BipA_TypA_II"/>
    <property type="match status" value="1"/>
</dbReference>
<accession>R2S591</accession>
<gene>
    <name evidence="4" type="primary">bipA</name>
    <name evidence="6" type="ORF">UAS_00852</name>
</gene>
<dbReference type="PATRIC" id="fig|1158606.3.peg.810"/>
<dbReference type="OrthoDB" id="9801591at2"/>
<keyword evidence="4" id="KW-0699">rRNA-binding</keyword>
<dbReference type="PANTHER" id="PTHR42908">
    <property type="entry name" value="TRANSLATION ELONGATION FACTOR-RELATED"/>
    <property type="match status" value="1"/>
</dbReference>
<keyword evidence="4" id="KW-0378">Hydrolase</keyword>
<dbReference type="GO" id="GO:0005525">
    <property type="term" value="F:GTP binding"/>
    <property type="evidence" value="ECO:0007669"/>
    <property type="project" value="UniProtKB-UniRule"/>
</dbReference>
<dbReference type="Gene3D" id="3.30.70.870">
    <property type="entry name" value="Elongation Factor G (Translational Gtpase), domain 3"/>
    <property type="match status" value="1"/>
</dbReference>
<dbReference type="SMART" id="SM00838">
    <property type="entry name" value="EFG_C"/>
    <property type="match status" value="1"/>
</dbReference>
<dbReference type="GO" id="GO:0000049">
    <property type="term" value="F:tRNA binding"/>
    <property type="evidence" value="ECO:0007669"/>
    <property type="project" value="UniProtKB-KW"/>
</dbReference>
<dbReference type="FunFam" id="2.40.30.10:FF:000016">
    <property type="entry name" value="GTP-binding protein TypA"/>
    <property type="match status" value="1"/>
</dbReference>
<dbReference type="InterPro" id="IPR035651">
    <property type="entry name" value="BipA_V"/>
</dbReference>
<dbReference type="InterPro" id="IPR000795">
    <property type="entry name" value="T_Tr_GTP-bd_dom"/>
</dbReference>
<dbReference type="SUPFAM" id="SSF52540">
    <property type="entry name" value="P-loop containing nucleoside triphosphate hydrolases"/>
    <property type="match status" value="1"/>
</dbReference>
<dbReference type="CDD" id="cd01891">
    <property type="entry name" value="TypA_BipA"/>
    <property type="match status" value="1"/>
</dbReference>
<evidence type="ECO:0000256" key="4">
    <source>
        <dbReference type="HAMAP-Rule" id="MF_00849"/>
    </source>
</evidence>
<dbReference type="FunFam" id="2.40.50.250:FF:000001">
    <property type="entry name" value="GTP-binding protein TypA"/>
    <property type="match status" value="1"/>
</dbReference>
<dbReference type="SUPFAM" id="SSF54980">
    <property type="entry name" value="EF-G C-terminal domain-like"/>
    <property type="match status" value="2"/>
</dbReference>
<dbReference type="InterPro" id="IPR004161">
    <property type="entry name" value="EFTu-like_2"/>
</dbReference>
<dbReference type="InterPro" id="IPR035647">
    <property type="entry name" value="EFG_III/V"/>
</dbReference>
<dbReference type="FunFam" id="3.30.70.240:FF:000002">
    <property type="entry name" value="GTP-binding protein TypA"/>
    <property type="match status" value="1"/>
</dbReference>
<dbReference type="InterPro" id="IPR042116">
    <property type="entry name" value="TypA/BipA_C"/>
</dbReference>
<dbReference type="EC" id="3.6.5.-" evidence="4"/>
<dbReference type="GO" id="GO:0009409">
    <property type="term" value="P:response to cold"/>
    <property type="evidence" value="ECO:0007669"/>
    <property type="project" value="UniProtKB-ARBA"/>
</dbReference>
<evidence type="ECO:0000313" key="7">
    <source>
        <dbReference type="Proteomes" id="UP000013777"/>
    </source>
</evidence>
<dbReference type="GO" id="GO:0005829">
    <property type="term" value="C:cytosol"/>
    <property type="evidence" value="ECO:0007669"/>
    <property type="project" value="TreeGrafter"/>
</dbReference>
<dbReference type="GO" id="GO:0000027">
    <property type="term" value="P:ribosomal large subunit assembly"/>
    <property type="evidence" value="ECO:0007669"/>
    <property type="project" value="UniProtKB-UniRule"/>
</dbReference>
<dbReference type="AlphaFoldDB" id="R2S591"/>
<dbReference type="InterPro" id="IPR005225">
    <property type="entry name" value="Small_GTP-bd"/>
</dbReference>
<dbReference type="NCBIfam" id="TIGR01394">
    <property type="entry name" value="TypA_BipA"/>
    <property type="match status" value="1"/>
</dbReference>
<comment type="subunit">
    <text evidence="4">Monomer.</text>
</comment>
<dbReference type="EMBL" id="AJAP01000010">
    <property type="protein sequence ID" value="EOH88091.1"/>
    <property type="molecule type" value="Genomic_DNA"/>
</dbReference>
<feature type="binding site" evidence="4">
    <location>
        <begin position="130"/>
        <end position="133"/>
    </location>
    <ligand>
        <name>GTP</name>
        <dbReference type="ChEBI" id="CHEBI:37565"/>
    </ligand>
</feature>
<dbReference type="InterPro" id="IPR048876">
    <property type="entry name" value="BipA_C"/>
</dbReference>
<dbReference type="InterPro" id="IPR047043">
    <property type="entry name" value="BipA_III"/>
</dbReference>
<comment type="catalytic activity">
    <reaction evidence="3 4">
        <text>GTP + H2O = GDP + phosphate + H(+)</text>
        <dbReference type="Rhea" id="RHEA:19669"/>
        <dbReference type="ChEBI" id="CHEBI:15377"/>
        <dbReference type="ChEBI" id="CHEBI:15378"/>
        <dbReference type="ChEBI" id="CHEBI:37565"/>
        <dbReference type="ChEBI" id="CHEBI:43474"/>
        <dbReference type="ChEBI" id="CHEBI:58189"/>
    </reaction>
</comment>
<dbReference type="Proteomes" id="UP000013777">
    <property type="component" value="Unassembled WGS sequence"/>
</dbReference>
<keyword evidence="1 4" id="KW-0547">Nucleotide-binding</keyword>
<dbReference type="Pfam" id="PF21018">
    <property type="entry name" value="BipA_C"/>
    <property type="match status" value="1"/>
</dbReference>
<dbReference type="FunFam" id="3.30.70.870:FF:000003">
    <property type="entry name" value="GTP-binding protein TypA"/>
    <property type="match status" value="1"/>
</dbReference>
<dbReference type="Gene3D" id="2.40.30.10">
    <property type="entry name" value="Translation factors"/>
    <property type="match status" value="1"/>
</dbReference>
<proteinExistence type="inferred from homology"/>
<dbReference type="HOGENOM" id="CLU_017016_4_0_9"/>
<dbReference type="PRINTS" id="PR00315">
    <property type="entry name" value="ELONGATNFCT"/>
</dbReference>
<dbReference type="Pfam" id="PF03144">
    <property type="entry name" value="GTP_EFTU_D2"/>
    <property type="match status" value="1"/>
</dbReference>
<dbReference type="FunFam" id="3.40.50.300:FF:000055">
    <property type="entry name" value="GTP-binding protein TypA"/>
    <property type="match status" value="1"/>
</dbReference>
<dbReference type="Pfam" id="PF00679">
    <property type="entry name" value="EFG_C"/>
    <property type="match status" value="1"/>
</dbReference>
<dbReference type="HAMAP" id="MF_00849">
    <property type="entry name" value="BipA"/>
    <property type="match status" value="1"/>
</dbReference>
<dbReference type="eggNOG" id="COG1217">
    <property type="taxonomic scope" value="Bacteria"/>
</dbReference>
<dbReference type="InterPro" id="IPR000640">
    <property type="entry name" value="EFG_V-like"/>
</dbReference>
<evidence type="ECO:0000256" key="2">
    <source>
        <dbReference type="ARBA" id="ARBA00023134"/>
    </source>
</evidence>
<feature type="domain" description="Tr-type G" evidence="5">
    <location>
        <begin position="5"/>
        <end position="202"/>
    </location>
</feature>
<evidence type="ECO:0000313" key="6">
    <source>
        <dbReference type="EMBL" id="EOH88091.1"/>
    </source>
</evidence>
<dbReference type="GO" id="GO:0019843">
    <property type="term" value="F:rRNA binding"/>
    <property type="evidence" value="ECO:0007669"/>
    <property type="project" value="UniProtKB-KW"/>
</dbReference>
<comment type="function">
    <text evidence="4">A 50S ribosomal subunit assembly protein with GTPase activity, required for 50S subunit assembly at low temperatures, may also play a role in translation. Binds GTP and analogs. Binds the 70S ribosome between the 30S and 50S subunits, in a similar position as ribosome-bound EF-G; it contacts a number of ribosomal proteins, both rRNAs and the A-site tRNA.</text>
</comment>
<dbReference type="InterPro" id="IPR027417">
    <property type="entry name" value="P-loop_NTPase"/>
</dbReference>
<dbReference type="PANTHER" id="PTHR42908:SF8">
    <property type="entry name" value="TR-TYPE G DOMAIN-CONTAINING PROTEIN"/>
    <property type="match status" value="1"/>
</dbReference>
<dbReference type="Gene3D" id="3.30.70.240">
    <property type="match status" value="1"/>
</dbReference>
<comment type="similarity">
    <text evidence="4">Belongs to the TRAFAC class translation factor GTPase superfamily. Classic translation factor GTPase family. BipA subfamily.</text>
</comment>
<dbReference type="InterPro" id="IPR031157">
    <property type="entry name" value="G_TR_CS"/>
</dbReference>
<comment type="subcellular location">
    <subcellularLocation>
        <location evidence="4">Cytoplasm</location>
    </subcellularLocation>
    <text evidence="4">Binds to ribosomes.</text>
</comment>
<evidence type="ECO:0000256" key="1">
    <source>
        <dbReference type="ARBA" id="ARBA00022741"/>
    </source>
</evidence>
<sequence>MKLREDIRNVAIIAHVDHGKTTLVDELLKQSDTLDSHTQLAERAMDSNALEKERGITILAKNTAVEYKDKKINIMDTPGHADFGGEVERIMKMVDGVLLVVDAYEGTMPQTRFVLKKALEQHLTPIVVVNKIDKPSARPEHVVDEVLELFIELGADDDQLDFPVIYASALNGTSSLSDDPAEQEHTMAPIFDTIIEHIPAPVDNSDEPLQFQVSLLDYNEYVGRIGIGRVFRGKIAVGDQVALMKLDGSVKKFRVTKLFGFFGLKRLEIQEAKAGDLIAVSGMEDIFVGETVTPIDHQDALPILHIDEPTLQMTFLVNNSPFAGREGKFVTARKIEERLLSQLQTDVSLRVDSIAPDAWIVSGRGELHLSILIENMRREGFELQVSRPEVIEREIDGVRCEPFERVQIDTPEEYMGSVIEALGTRKGEMQDMIHTGNGQVRIIFLVPARGLIGFSTDFLSMTRGYGIMAHTFDAYLPMIPGQIGGRHQGALVSIDQGKATTYSIMSVEERGTVFVEPGTEVYEGMIVGENSREKDLTVNITKAKQMTNVRSANKDQTSVIKRPRILTLEESLEFLNDDEYCEVTPESIRLRKQILNKNEREKASKKKKIAAAE</sequence>
<dbReference type="InterPro" id="IPR009000">
    <property type="entry name" value="Transl_B-barrel_sf"/>
</dbReference>
<dbReference type="Gene3D" id="2.40.50.250">
    <property type="entry name" value="bipa protein"/>
    <property type="match status" value="1"/>
</dbReference>
<dbReference type="RefSeq" id="WP_010753501.1">
    <property type="nucleotide sequence ID" value="NZ_ASVU01000002.1"/>
</dbReference>
<dbReference type="Pfam" id="PF00009">
    <property type="entry name" value="GTP_EFTU"/>
    <property type="match status" value="1"/>
</dbReference>
<keyword evidence="7" id="KW-1185">Reference proteome</keyword>
<evidence type="ECO:0000256" key="3">
    <source>
        <dbReference type="ARBA" id="ARBA00048548"/>
    </source>
</evidence>
<feature type="binding site" evidence="4">
    <location>
        <begin position="17"/>
        <end position="22"/>
    </location>
    <ligand>
        <name>GTP</name>
        <dbReference type="ChEBI" id="CHEBI:37565"/>
    </ligand>
</feature>
<dbReference type="GO" id="GO:0043022">
    <property type="term" value="F:ribosome binding"/>
    <property type="evidence" value="ECO:0007669"/>
    <property type="project" value="UniProtKB-UniRule"/>
</dbReference>
<keyword evidence="4" id="KW-0694">RNA-binding</keyword>
<dbReference type="GO" id="GO:0010467">
    <property type="term" value="P:gene expression"/>
    <property type="evidence" value="ECO:0007669"/>
    <property type="project" value="UniProtKB-ARBA"/>
</dbReference>
<dbReference type="NCBIfam" id="TIGR00231">
    <property type="entry name" value="small_GTP"/>
    <property type="match status" value="1"/>
</dbReference>
<dbReference type="CDD" id="cd16263">
    <property type="entry name" value="BipA_III"/>
    <property type="match status" value="1"/>
</dbReference>
<dbReference type="GO" id="GO:1990904">
    <property type="term" value="C:ribonucleoprotein complex"/>
    <property type="evidence" value="ECO:0007669"/>
    <property type="project" value="TreeGrafter"/>
</dbReference>
<dbReference type="SUPFAM" id="SSF50447">
    <property type="entry name" value="Translation proteins"/>
    <property type="match status" value="1"/>
</dbReference>
<dbReference type="Gene3D" id="3.40.50.300">
    <property type="entry name" value="P-loop containing nucleotide triphosphate hydrolases"/>
    <property type="match status" value="1"/>
</dbReference>
<name>R2S591_9ENTE</name>
<keyword evidence="4" id="KW-0820">tRNA-binding</keyword>
<comment type="caution">
    <text evidence="6">The sequence shown here is derived from an EMBL/GenBank/DDBJ whole genome shotgun (WGS) entry which is preliminary data.</text>
</comment>
<reference evidence="6 7" key="1">
    <citation type="submission" date="2013-02" db="EMBL/GenBank/DDBJ databases">
        <title>The Genome Sequence of Enterococcus asini ATCC_700915.</title>
        <authorList>
            <consortium name="The Broad Institute Genome Sequencing Platform"/>
            <consortium name="The Broad Institute Genome Sequencing Center for Infectious Disease"/>
            <person name="Earl A.M."/>
            <person name="Gilmore M.S."/>
            <person name="Lebreton F."/>
            <person name="Walker B."/>
            <person name="Young S.K."/>
            <person name="Zeng Q."/>
            <person name="Gargeya S."/>
            <person name="Fitzgerald M."/>
            <person name="Haas B."/>
            <person name="Abouelleil A."/>
            <person name="Alvarado L."/>
            <person name="Arachchi H.M."/>
            <person name="Berlin A.M."/>
            <person name="Chapman S.B."/>
            <person name="Dewar J."/>
            <person name="Goldberg J."/>
            <person name="Griggs A."/>
            <person name="Gujja S."/>
            <person name="Hansen M."/>
            <person name="Howarth C."/>
            <person name="Imamovic A."/>
            <person name="Larimer J."/>
            <person name="McCowan C."/>
            <person name="Murphy C."/>
            <person name="Neiman D."/>
            <person name="Pearson M."/>
            <person name="Priest M."/>
            <person name="Roberts A."/>
            <person name="Saif S."/>
            <person name="Shea T."/>
            <person name="Sisk P."/>
            <person name="Sykes S."/>
            <person name="Wortman J."/>
            <person name="Nusbaum C."/>
            <person name="Birren B."/>
        </authorList>
    </citation>
    <scope>NUCLEOTIDE SEQUENCE [LARGE SCALE GENOMIC DNA]</scope>
    <source>
        <strain evidence="6 7">ATCC 700915</strain>
    </source>
</reference>
<dbReference type="PROSITE" id="PS51722">
    <property type="entry name" value="G_TR_2"/>
    <property type="match status" value="1"/>
</dbReference>
<dbReference type="CDD" id="cd03710">
    <property type="entry name" value="BipA_TypA_C"/>
    <property type="match status" value="1"/>
</dbReference>
<keyword evidence="4" id="KW-0690">Ribosome biogenesis</keyword>
<keyword evidence="2 4" id="KW-0342">GTP-binding</keyword>
<dbReference type="InterPro" id="IPR047041">
    <property type="entry name" value="BipA_GTP-bd_dom"/>
</dbReference>
<dbReference type="PROSITE" id="PS00301">
    <property type="entry name" value="G_TR_1"/>
    <property type="match status" value="1"/>
</dbReference>
<dbReference type="InterPro" id="IPR006298">
    <property type="entry name" value="BipA"/>
</dbReference>
<keyword evidence="4" id="KW-0963">Cytoplasm</keyword>
<protein>
    <recommendedName>
        <fullName evidence="4">Large ribosomal subunit assembly factor BipA</fullName>
        <ecNumber evidence="4">3.6.5.-</ecNumber>
    </recommendedName>
    <alternativeName>
        <fullName evidence="4">GTP-binding protein BipA</fullName>
    </alternativeName>
</protein>
<organism evidence="6 7">
    <name type="scientific">Enterococcus asini ATCC 700915</name>
    <dbReference type="NCBI Taxonomy" id="1158606"/>
    <lineage>
        <taxon>Bacteria</taxon>
        <taxon>Bacillati</taxon>
        <taxon>Bacillota</taxon>
        <taxon>Bacilli</taxon>
        <taxon>Lactobacillales</taxon>
        <taxon>Enterococcaceae</taxon>
        <taxon>Enterococcus</taxon>
    </lineage>
</organism>
<dbReference type="InterPro" id="IPR047042">
    <property type="entry name" value="BipA_II"/>
</dbReference>
<dbReference type="STRING" id="57732.RU94_GL001873"/>
<evidence type="ECO:0000259" key="5">
    <source>
        <dbReference type="PROSITE" id="PS51722"/>
    </source>
</evidence>